<dbReference type="EMBL" id="LJIX01000006">
    <property type="protein sequence ID" value="KQL17858.1"/>
    <property type="molecule type" value="Genomic_DNA"/>
</dbReference>
<dbReference type="AlphaFoldDB" id="A0A0Q3VFI1"/>
<protein>
    <submittedName>
        <fullName evidence="2">Uncharacterized protein</fullName>
    </submittedName>
</protein>
<feature type="transmembrane region" description="Helical" evidence="1">
    <location>
        <begin position="314"/>
        <end position="334"/>
    </location>
</feature>
<evidence type="ECO:0000313" key="3">
    <source>
        <dbReference type="Proteomes" id="UP000050996"/>
    </source>
</evidence>
<keyword evidence="3" id="KW-1185">Reference proteome</keyword>
<keyword evidence="1" id="KW-0472">Membrane</keyword>
<reference evidence="2 3" key="1">
    <citation type="submission" date="2015-09" db="EMBL/GenBank/DDBJ databases">
        <title>Genome sequencing project for genomic taxonomy and phylogenomics of Bacillus-like bacteria.</title>
        <authorList>
            <person name="Liu B."/>
            <person name="Wang J."/>
            <person name="Zhu Y."/>
            <person name="Liu G."/>
            <person name="Chen Q."/>
            <person name="Chen Z."/>
            <person name="Lan J."/>
            <person name="Che J."/>
            <person name="Ge C."/>
            <person name="Shi H."/>
            <person name="Pan Z."/>
            <person name="Liu X."/>
        </authorList>
    </citation>
    <scope>NUCLEOTIDE SEQUENCE [LARGE SCALE GENOMIC DNA]</scope>
    <source>
        <strain evidence="2 3">FJAT-18043</strain>
    </source>
</reference>
<feature type="transmembrane region" description="Helical" evidence="1">
    <location>
        <begin position="346"/>
        <end position="369"/>
    </location>
</feature>
<sequence length="442" mass="50044">MFTLFLRESKKVIFSITFLILIAAMLLMALSQDVLDFNDREIEMPFSGQSYGMQTKEIPEIIMPAAITSLYSEYKANSYTAYPIGFYKNVRLSTKEQQQVAEILSMITEISLEELVNSVNTTTHNGDRLIFENGKELASDDGEVMITMPIPNNDSDTVLLVKDELTYEKFKSYMKQVDKLIGGGSNYSKTMLLNFGKVPITYKEAIDSYFMIKDKDHFSGAYARLFSDYLVTVLSILPVFLAITISLKDKRNGIHELIYTRKTSSVKIILTRYISIITAIMISVIIISYISNMSAWSFYDGMKLDYLAPLKYDLGWILPSVMISAAVGMFFTELTNTAIGVAVQGLWWFIDINTGKAEIISGYSLFRLSPRHNSLQYTQAFNDHFNSLIVNRLFFIVLALILVAATILIYEQKRRGRLNGKFKSLIKKTFANMANSKSKSAA</sequence>
<feature type="transmembrane region" description="Helical" evidence="1">
    <location>
        <begin position="389"/>
        <end position="410"/>
    </location>
</feature>
<proteinExistence type="predicted"/>
<name>A0A0Q3VFI1_9BACI</name>
<keyword evidence="1" id="KW-0812">Transmembrane</keyword>
<comment type="caution">
    <text evidence="2">The sequence shown here is derived from an EMBL/GenBank/DDBJ whole genome shotgun (WGS) entry which is preliminary data.</text>
</comment>
<dbReference type="STRING" id="1637975.AN957_04020"/>
<dbReference type="RefSeq" id="WP_056682454.1">
    <property type="nucleotide sequence ID" value="NZ_LJIX01000006.1"/>
</dbReference>
<accession>A0A0Q3VFI1</accession>
<gene>
    <name evidence="2" type="ORF">AN957_04020</name>
</gene>
<feature type="transmembrane region" description="Helical" evidence="1">
    <location>
        <begin position="229"/>
        <end position="247"/>
    </location>
</feature>
<feature type="transmembrane region" description="Helical" evidence="1">
    <location>
        <begin position="12"/>
        <end position="30"/>
    </location>
</feature>
<keyword evidence="1" id="KW-1133">Transmembrane helix</keyword>
<organism evidence="2 3">
    <name type="scientific">Cytobacillus solani</name>
    <dbReference type="NCBI Taxonomy" id="1637975"/>
    <lineage>
        <taxon>Bacteria</taxon>
        <taxon>Bacillati</taxon>
        <taxon>Bacillota</taxon>
        <taxon>Bacilli</taxon>
        <taxon>Bacillales</taxon>
        <taxon>Bacillaceae</taxon>
        <taxon>Cytobacillus</taxon>
    </lineage>
</organism>
<evidence type="ECO:0000256" key="1">
    <source>
        <dbReference type="SAM" id="Phobius"/>
    </source>
</evidence>
<dbReference type="PATRIC" id="fig|1637975.4.peg.479"/>
<evidence type="ECO:0000313" key="2">
    <source>
        <dbReference type="EMBL" id="KQL17858.1"/>
    </source>
</evidence>
<feature type="transmembrane region" description="Helical" evidence="1">
    <location>
        <begin position="268"/>
        <end position="290"/>
    </location>
</feature>
<dbReference type="Proteomes" id="UP000050996">
    <property type="component" value="Unassembled WGS sequence"/>
</dbReference>